<reference evidence="1 2" key="1">
    <citation type="submission" date="2016-12" db="EMBL/GenBank/DDBJ databases">
        <title>Draft genome of Tersicoccus phoenicis 1P05MA.</title>
        <authorList>
            <person name="Nakajima Y."/>
            <person name="Yoshizawa S."/>
            <person name="Nakamura K."/>
            <person name="Ogura Y."/>
            <person name="Hayashi T."/>
            <person name="Kogure K."/>
        </authorList>
    </citation>
    <scope>NUCLEOTIDE SEQUENCE [LARGE SCALE GENOMIC DNA]</scope>
    <source>
        <strain evidence="1 2">1p05MA</strain>
    </source>
</reference>
<gene>
    <name evidence="1" type="ORF">BKD30_12730</name>
</gene>
<comment type="caution">
    <text evidence="1">The sequence shown here is derived from an EMBL/GenBank/DDBJ whole genome shotgun (WGS) entry which is preliminary data.</text>
</comment>
<dbReference type="OrthoDB" id="4943423at2"/>
<dbReference type="AlphaFoldDB" id="A0A1R1L7A1"/>
<sequence>MTAVEEDEVPVTTPQAGWTITVDTAPMLVLALYIRDAAGLGPCGHPQLSPLLPGVRHADPHRLTAGTGGVDALRGEWELWWHGLCLGAEHAVDRLTPPSFAEFAGSPALRRYLQAHFGSALLWSRERVAEYRQVADTRDALDQHRILERLVEERELDVDRSARPFRLQIIELPLAEKRAWFVEPDRLLVAHTLLGDEQATREYLEPVLELLV</sequence>
<protein>
    <submittedName>
        <fullName evidence="1">Uncharacterized protein</fullName>
    </submittedName>
</protein>
<keyword evidence="2" id="KW-1185">Reference proteome</keyword>
<evidence type="ECO:0000313" key="1">
    <source>
        <dbReference type="EMBL" id="OMH23403.1"/>
    </source>
</evidence>
<dbReference type="STRING" id="554083.BKD30_12730"/>
<evidence type="ECO:0000313" key="2">
    <source>
        <dbReference type="Proteomes" id="UP000187085"/>
    </source>
</evidence>
<dbReference type="Proteomes" id="UP000187085">
    <property type="component" value="Unassembled WGS sequence"/>
</dbReference>
<proteinExistence type="predicted"/>
<dbReference type="RefSeq" id="WP_076705203.1">
    <property type="nucleotide sequence ID" value="NZ_MRDE01000075.1"/>
</dbReference>
<name>A0A1R1L7A1_9MICC</name>
<accession>A0A1R1L7A1</accession>
<dbReference type="EMBL" id="MRDE01000075">
    <property type="protein sequence ID" value="OMH23403.1"/>
    <property type="molecule type" value="Genomic_DNA"/>
</dbReference>
<organism evidence="1 2">
    <name type="scientific">Tersicoccus phoenicis</name>
    <dbReference type="NCBI Taxonomy" id="554083"/>
    <lineage>
        <taxon>Bacteria</taxon>
        <taxon>Bacillati</taxon>
        <taxon>Actinomycetota</taxon>
        <taxon>Actinomycetes</taxon>
        <taxon>Micrococcales</taxon>
        <taxon>Micrococcaceae</taxon>
        <taxon>Tersicoccus</taxon>
    </lineage>
</organism>